<proteinExistence type="inferred from homology"/>
<evidence type="ECO:0000256" key="5">
    <source>
        <dbReference type="ARBA" id="ARBA00022801"/>
    </source>
</evidence>
<accession>A0A1G8QMJ5</accession>
<sequence>MGRFARYGMGGLAILAAAYFLLAQPERSAAPPKPASPPVVQQAEKKSKFYRINYISEVQESRTQLHNNENVITIHHSSNQTSHYMKREVTVKFKRPPSPAVLKQTLASINGWQKAQHGNIFIFKSRTMSTDQLIAYFSKRPEVQFAEPNYLLLPNAAPNDTLYPRYQWNMSAIDMEKAWDITKGKEDVVIAIVDTGVDLNHPEFQGKLVDGYNVLNGSNRPQDDNGHGTHVAGIIAAKTNNQQGVAGIAWNNKIMPIKGIGSDGSGSSFDIAKGIIWAADHGASVINMSVGNYHPSNVLHDAIKYAFNKNVVMVAASGNDHTSQPSFPAAYPEVISVAAVDWQGKQAEFSNFGSHIDVSAPGVDIPSTYTQNHYASLSGTSMACPHVAGLAGLIRSLNPSLSNTEVMKIMRQATRDAGKPGWDQDYGYGIMDVPRALNLAGVQMQNTNQEPNLVPKQKGDGLLEQLKDLFR</sequence>
<evidence type="ECO:0000256" key="3">
    <source>
        <dbReference type="ARBA" id="ARBA00022525"/>
    </source>
</evidence>
<dbReference type="PANTHER" id="PTHR43806:SF11">
    <property type="entry name" value="CEREVISIN-RELATED"/>
    <property type="match status" value="1"/>
</dbReference>
<feature type="signal peptide" evidence="9">
    <location>
        <begin position="1"/>
        <end position="23"/>
    </location>
</feature>
<dbReference type="PROSITE" id="PS00138">
    <property type="entry name" value="SUBTILASE_SER"/>
    <property type="match status" value="1"/>
</dbReference>
<dbReference type="RefSeq" id="WP_052812141.1">
    <property type="nucleotide sequence ID" value="NZ_BJOA01000041.1"/>
</dbReference>
<dbReference type="InterPro" id="IPR022398">
    <property type="entry name" value="Peptidase_S8_His-AS"/>
</dbReference>
<keyword evidence="4 7" id="KW-0645">Protease</keyword>
<protein>
    <submittedName>
        <fullName evidence="12">Type VII secretion-associated serine protease mycosin</fullName>
    </submittedName>
</protein>
<dbReference type="Pfam" id="PF22148">
    <property type="entry name" value="Fervidolysin_NPro-like"/>
    <property type="match status" value="1"/>
</dbReference>
<evidence type="ECO:0000256" key="4">
    <source>
        <dbReference type="ARBA" id="ARBA00022670"/>
    </source>
</evidence>
<evidence type="ECO:0000256" key="7">
    <source>
        <dbReference type="PROSITE-ProRule" id="PRU01240"/>
    </source>
</evidence>
<dbReference type="GO" id="GO:0006508">
    <property type="term" value="P:proteolysis"/>
    <property type="evidence" value="ECO:0007669"/>
    <property type="project" value="UniProtKB-KW"/>
</dbReference>
<dbReference type="SUPFAM" id="SSF52743">
    <property type="entry name" value="Subtilisin-like"/>
    <property type="match status" value="1"/>
</dbReference>
<evidence type="ECO:0000259" key="10">
    <source>
        <dbReference type="Pfam" id="PF00082"/>
    </source>
</evidence>
<dbReference type="CDD" id="cd07484">
    <property type="entry name" value="Peptidases_S8_Thermitase_like"/>
    <property type="match status" value="1"/>
</dbReference>
<feature type="active site" description="Charge relay system" evidence="7">
    <location>
        <position position="194"/>
    </location>
</feature>
<dbReference type="PROSITE" id="PS00136">
    <property type="entry name" value="SUBTILASE_ASP"/>
    <property type="match status" value="1"/>
</dbReference>
<keyword evidence="5 7" id="KW-0378">Hydrolase</keyword>
<organism evidence="12 13">
    <name type="scientific">Aneurinibacillus migulanus</name>
    <name type="common">Bacillus migulanus</name>
    <dbReference type="NCBI Taxonomy" id="47500"/>
    <lineage>
        <taxon>Bacteria</taxon>
        <taxon>Bacillati</taxon>
        <taxon>Bacillota</taxon>
        <taxon>Bacilli</taxon>
        <taxon>Bacillales</taxon>
        <taxon>Paenibacillaceae</taxon>
        <taxon>Aneurinibacillus group</taxon>
        <taxon>Aneurinibacillus</taxon>
    </lineage>
</organism>
<evidence type="ECO:0000256" key="2">
    <source>
        <dbReference type="ARBA" id="ARBA00011073"/>
    </source>
</evidence>
<dbReference type="PROSITE" id="PS00137">
    <property type="entry name" value="SUBTILASE_HIS"/>
    <property type="match status" value="1"/>
</dbReference>
<dbReference type="InterPro" id="IPR000209">
    <property type="entry name" value="Peptidase_S8/S53_dom"/>
</dbReference>
<keyword evidence="9" id="KW-0732">Signal</keyword>
<keyword evidence="3" id="KW-0964">Secreted</keyword>
<feature type="domain" description="Fervidolysin-like N-terminal prodomain" evidence="11">
    <location>
        <begin position="77"/>
        <end position="149"/>
    </location>
</feature>
<evidence type="ECO:0000256" key="8">
    <source>
        <dbReference type="RuleBase" id="RU003355"/>
    </source>
</evidence>
<dbReference type="EMBL" id="FNED01000011">
    <property type="protein sequence ID" value="SDJ05927.1"/>
    <property type="molecule type" value="Genomic_DNA"/>
</dbReference>
<evidence type="ECO:0000259" key="11">
    <source>
        <dbReference type="Pfam" id="PF22148"/>
    </source>
</evidence>
<feature type="active site" description="Charge relay system" evidence="7">
    <location>
        <position position="227"/>
    </location>
</feature>
<dbReference type="OrthoDB" id="9798386at2"/>
<dbReference type="InterPro" id="IPR023827">
    <property type="entry name" value="Peptidase_S8_Asp-AS"/>
</dbReference>
<reference evidence="12 13" key="1">
    <citation type="submission" date="2016-10" db="EMBL/GenBank/DDBJ databases">
        <authorList>
            <person name="de Groot N.N."/>
        </authorList>
    </citation>
    <scope>NUCLEOTIDE SEQUENCE [LARGE SCALE GENOMIC DNA]</scope>
    <source>
        <strain evidence="12 13">DSM 2895</strain>
    </source>
</reference>
<dbReference type="Proteomes" id="UP000182836">
    <property type="component" value="Unassembled WGS sequence"/>
</dbReference>
<dbReference type="InterPro" id="IPR054399">
    <property type="entry name" value="Fervidolysin-like_N_prodom"/>
</dbReference>
<dbReference type="GeneID" id="42305208"/>
<feature type="domain" description="Peptidase S8/S53" evidence="10">
    <location>
        <begin position="186"/>
        <end position="429"/>
    </location>
</feature>
<evidence type="ECO:0000313" key="13">
    <source>
        <dbReference type="Proteomes" id="UP000182836"/>
    </source>
</evidence>
<evidence type="ECO:0000256" key="6">
    <source>
        <dbReference type="ARBA" id="ARBA00022825"/>
    </source>
</evidence>
<dbReference type="InterPro" id="IPR023828">
    <property type="entry name" value="Peptidase_S8_Ser-AS"/>
</dbReference>
<dbReference type="Gene3D" id="3.40.50.200">
    <property type="entry name" value="Peptidase S8/S53 domain"/>
    <property type="match status" value="1"/>
</dbReference>
<comment type="similarity">
    <text evidence="2 7 8">Belongs to the peptidase S8 family.</text>
</comment>
<evidence type="ECO:0000256" key="1">
    <source>
        <dbReference type="ARBA" id="ARBA00004613"/>
    </source>
</evidence>
<keyword evidence="6 7" id="KW-0720">Serine protease</keyword>
<feature type="active site" description="Charge relay system" evidence="7">
    <location>
        <position position="381"/>
    </location>
</feature>
<dbReference type="Pfam" id="PF00082">
    <property type="entry name" value="Peptidase_S8"/>
    <property type="match status" value="1"/>
</dbReference>
<dbReference type="PRINTS" id="PR00723">
    <property type="entry name" value="SUBTILISIN"/>
</dbReference>
<name>A0A1G8QMJ5_ANEMI</name>
<dbReference type="PROSITE" id="PS51892">
    <property type="entry name" value="SUBTILASE"/>
    <property type="match status" value="1"/>
</dbReference>
<dbReference type="GO" id="GO:0004252">
    <property type="term" value="F:serine-type endopeptidase activity"/>
    <property type="evidence" value="ECO:0007669"/>
    <property type="project" value="UniProtKB-UniRule"/>
</dbReference>
<gene>
    <name evidence="12" type="ORF">SAMN04487909_11152</name>
</gene>
<feature type="chain" id="PRO_5038499513" evidence="9">
    <location>
        <begin position="24"/>
        <end position="471"/>
    </location>
</feature>
<dbReference type="InterPro" id="IPR034084">
    <property type="entry name" value="Thermitase-like_dom"/>
</dbReference>
<evidence type="ECO:0000256" key="9">
    <source>
        <dbReference type="SAM" id="SignalP"/>
    </source>
</evidence>
<dbReference type="InterPro" id="IPR015500">
    <property type="entry name" value="Peptidase_S8_subtilisin-rel"/>
</dbReference>
<comment type="subcellular location">
    <subcellularLocation>
        <location evidence="1">Secreted</location>
    </subcellularLocation>
</comment>
<evidence type="ECO:0000313" key="12">
    <source>
        <dbReference type="EMBL" id="SDJ05927.1"/>
    </source>
</evidence>
<dbReference type="AlphaFoldDB" id="A0A1G8QMJ5"/>
<dbReference type="PANTHER" id="PTHR43806">
    <property type="entry name" value="PEPTIDASE S8"/>
    <property type="match status" value="1"/>
</dbReference>
<dbReference type="InterPro" id="IPR050131">
    <property type="entry name" value="Peptidase_S8_subtilisin-like"/>
</dbReference>
<dbReference type="GO" id="GO:0005576">
    <property type="term" value="C:extracellular region"/>
    <property type="evidence" value="ECO:0007669"/>
    <property type="project" value="UniProtKB-SubCell"/>
</dbReference>
<dbReference type="InterPro" id="IPR036852">
    <property type="entry name" value="Peptidase_S8/S53_dom_sf"/>
</dbReference>